<evidence type="ECO:0000256" key="1">
    <source>
        <dbReference type="ARBA" id="ARBA00022737"/>
    </source>
</evidence>
<comment type="caution">
    <text evidence="4">The sequence shown here is derived from an EMBL/GenBank/DDBJ whole genome shotgun (WGS) entry which is preliminary data.</text>
</comment>
<feature type="compositionally biased region" description="Low complexity" evidence="3">
    <location>
        <begin position="117"/>
        <end position="134"/>
    </location>
</feature>
<keyword evidence="1" id="KW-0677">Repeat</keyword>
<feature type="region of interest" description="Disordered" evidence="3">
    <location>
        <begin position="465"/>
        <end position="485"/>
    </location>
</feature>
<feature type="repeat" description="PPR" evidence="2">
    <location>
        <begin position="539"/>
        <end position="569"/>
    </location>
</feature>
<organism evidence="4 5">
    <name type="scientific">Cyclostephanos tholiformis</name>
    <dbReference type="NCBI Taxonomy" id="382380"/>
    <lineage>
        <taxon>Eukaryota</taxon>
        <taxon>Sar</taxon>
        <taxon>Stramenopiles</taxon>
        <taxon>Ochrophyta</taxon>
        <taxon>Bacillariophyta</taxon>
        <taxon>Coscinodiscophyceae</taxon>
        <taxon>Thalassiosirophycidae</taxon>
        <taxon>Stephanodiscales</taxon>
        <taxon>Stephanodiscaceae</taxon>
        <taxon>Cyclostephanos</taxon>
    </lineage>
</organism>
<proteinExistence type="predicted"/>
<feature type="compositionally biased region" description="Basic and acidic residues" evidence="3">
    <location>
        <begin position="465"/>
        <end position="476"/>
    </location>
</feature>
<feature type="compositionally biased region" description="Basic and acidic residues" evidence="3">
    <location>
        <begin position="151"/>
        <end position="164"/>
    </location>
</feature>
<dbReference type="PANTHER" id="PTHR47942">
    <property type="entry name" value="TETRATRICOPEPTIDE REPEAT (TPR)-LIKE SUPERFAMILY PROTEIN-RELATED"/>
    <property type="match status" value="1"/>
</dbReference>
<evidence type="ECO:0000256" key="2">
    <source>
        <dbReference type="PROSITE-ProRule" id="PRU00708"/>
    </source>
</evidence>
<dbReference type="EMBL" id="JALLPB020000056">
    <property type="protein sequence ID" value="KAL3822755.1"/>
    <property type="molecule type" value="Genomic_DNA"/>
</dbReference>
<dbReference type="InterPro" id="IPR002885">
    <property type="entry name" value="PPR_rpt"/>
</dbReference>
<dbReference type="NCBIfam" id="TIGR00756">
    <property type="entry name" value="PPR"/>
    <property type="match status" value="1"/>
</dbReference>
<dbReference type="Pfam" id="PF12854">
    <property type="entry name" value="PPR_1"/>
    <property type="match status" value="1"/>
</dbReference>
<keyword evidence="5" id="KW-1185">Reference proteome</keyword>
<dbReference type="Gene3D" id="1.25.40.10">
    <property type="entry name" value="Tetratricopeptide repeat domain"/>
    <property type="match status" value="2"/>
</dbReference>
<dbReference type="AlphaFoldDB" id="A0ABD3SDY8"/>
<evidence type="ECO:0000313" key="4">
    <source>
        <dbReference type="EMBL" id="KAL3822755.1"/>
    </source>
</evidence>
<gene>
    <name evidence="4" type="ORF">ACHAXA_008058</name>
</gene>
<feature type="region of interest" description="Disordered" evidence="3">
    <location>
        <begin position="117"/>
        <end position="164"/>
    </location>
</feature>
<evidence type="ECO:0000256" key="3">
    <source>
        <dbReference type="SAM" id="MobiDB-lite"/>
    </source>
</evidence>
<evidence type="ECO:0000313" key="5">
    <source>
        <dbReference type="Proteomes" id="UP001530377"/>
    </source>
</evidence>
<dbReference type="PROSITE" id="PS51375">
    <property type="entry name" value="PPR"/>
    <property type="match status" value="1"/>
</dbReference>
<sequence>MVRQQEMPLGAAAQRAHRIHMSLVETHARTGDVHLAPSTISYNAAINAWSKSYHPSAGEMAELLLGEMMHEWKYGNDGRGNERVKPDVVTFTAPGMRPNCYTYSAVMNALAKSCCSSSPTPESLASSSSSSLPTQRRERVVGAVGRGQQKRRQEQEKRYDPAREAQEMLEDMIIKHRRYRERVGMGGRGMSRSSTGVGYYGGTARFEKGEELTFPPNTINYNSVLNAWSRASSSSSAHDAGGNYIGKGARTWESGRQHDISKRKVAEFSDLDRIERAMTILDRLEAWARRDALHHRRRTSRKWWTGGGTGAYENKDDDIDDKTEAVIVDDEVELDDDIDDKDLTIDRKDLFDLNDATLEDGGVNVMDDENRKVSIDNGHQTASSPSWAPFRQHDKARDLDVESNVDHAATVMRLLDRMENLALELDMPSVRPNQRSYNIALSVITNSAARLDTSLAGYYIDKENDKRHEDDEKRGDSISSESEVAKVTKKKKSRLFNPLGCDNQYSAGAGIVNPGERCSEILRHMQQRHLDGFPRVKPNIRTYNAVIDSFAYNGRLEEAESMLFSMVDNFESSAMRSMLEGIEDTELPVRPDSFSFNTVIQQWARCRNPDGGRRAELVLDRMLEFHHNGNADVRPDERSFAYIIYHYTKGAGRMEAKAPDRALKLLRRMIKMYREGYKELLPSYQNKTNPIFAFTSVIDAHSVLRRPDSGIVGDELFNSMMLLGENIDALSPNTYACLSVFYAWSSCGSVDAGERATELLSRMEYDMIEAAKRGEESRMRTTQRCYILAQTAWARSPSERKAEGAFEVLEMMQKNYASGNKDARPTVQAYSMVLNSCAFADTFQDENGILVKASPENQLKAFRVAEMALDRISKKPYPNVIPNPVIFGTFIKCCGRLDLPDALVVQSATRAFRDCCRAGCVSDFVLTQLRCALSPEKFLNVLVKNGYQNLDTKGKSMSRDGKRLKHIGISELPQDWTRNVDITHYRSHKGGQQ</sequence>
<name>A0ABD3SDY8_9STRA</name>
<dbReference type="Proteomes" id="UP001530377">
    <property type="component" value="Unassembled WGS sequence"/>
</dbReference>
<reference evidence="4 5" key="1">
    <citation type="submission" date="2024-10" db="EMBL/GenBank/DDBJ databases">
        <title>Updated reference genomes for cyclostephanoid diatoms.</title>
        <authorList>
            <person name="Roberts W.R."/>
            <person name="Alverson A.J."/>
        </authorList>
    </citation>
    <scope>NUCLEOTIDE SEQUENCE [LARGE SCALE GENOMIC DNA]</scope>
    <source>
        <strain evidence="4 5">AJA228-03</strain>
    </source>
</reference>
<dbReference type="InterPro" id="IPR011990">
    <property type="entry name" value="TPR-like_helical_dom_sf"/>
</dbReference>
<protein>
    <recommendedName>
        <fullName evidence="6">Pentatricopeptide repeat-containing protein</fullName>
    </recommendedName>
</protein>
<evidence type="ECO:0008006" key="6">
    <source>
        <dbReference type="Google" id="ProtNLM"/>
    </source>
</evidence>
<dbReference type="PANTHER" id="PTHR47942:SF63">
    <property type="entry name" value="PENTATRICOPEPTIDE REPEAT-CONTAINING PROTEIN"/>
    <property type="match status" value="1"/>
</dbReference>
<dbReference type="InterPro" id="IPR051222">
    <property type="entry name" value="PPR/CCM1_RNA-binding"/>
</dbReference>
<accession>A0ABD3SDY8</accession>